<evidence type="ECO:0000256" key="1">
    <source>
        <dbReference type="ARBA" id="ARBA00004141"/>
    </source>
</evidence>
<dbReference type="Gene3D" id="1.20.1250.20">
    <property type="entry name" value="MFS general substrate transporter like domains"/>
    <property type="match status" value="1"/>
</dbReference>
<keyword evidence="4 6" id="KW-0472">Membrane</keyword>
<evidence type="ECO:0000256" key="6">
    <source>
        <dbReference type="SAM" id="Phobius"/>
    </source>
</evidence>
<feature type="transmembrane region" description="Helical" evidence="6">
    <location>
        <begin position="749"/>
        <end position="771"/>
    </location>
</feature>
<name>A0A0L7KWH4_OPEBR</name>
<feature type="compositionally biased region" description="Acidic residues" evidence="5">
    <location>
        <begin position="885"/>
        <end position="896"/>
    </location>
</feature>
<protein>
    <submittedName>
        <fullName evidence="8">Organic cation transporter</fullName>
    </submittedName>
</protein>
<accession>A0A0L7KWH4</accession>
<evidence type="ECO:0000256" key="3">
    <source>
        <dbReference type="ARBA" id="ARBA00022989"/>
    </source>
</evidence>
<evidence type="ECO:0000256" key="2">
    <source>
        <dbReference type="ARBA" id="ARBA00022692"/>
    </source>
</evidence>
<feature type="domain" description="Major facilitator superfamily (MFS) profile" evidence="7">
    <location>
        <begin position="359"/>
        <end position="778"/>
    </location>
</feature>
<feature type="compositionally biased region" description="Low complexity" evidence="5">
    <location>
        <begin position="923"/>
        <end position="935"/>
    </location>
</feature>
<feature type="transmembrane region" description="Helical" evidence="6">
    <location>
        <begin position="725"/>
        <end position="743"/>
    </location>
</feature>
<dbReference type="PANTHER" id="PTHR24064">
    <property type="entry name" value="SOLUTE CARRIER FAMILY 22 MEMBER"/>
    <property type="match status" value="1"/>
</dbReference>
<evidence type="ECO:0000256" key="4">
    <source>
        <dbReference type="ARBA" id="ARBA00023136"/>
    </source>
</evidence>
<feature type="transmembrane region" description="Helical" evidence="6">
    <location>
        <begin position="404"/>
        <end position="424"/>
    </location>
</feature>
<dbReference type="Pfam" id="PF00083">
    <property type="entry name" value="Sugar_tr"/>
    <property type="match status" value="1"/>
</dbReference>
<gene>
    <name evidence="8" type="ORF">OBRU01_14019</name>
</gene>
<feature type="region of interest" description="Disordered" evidence="5">
    <location>
        <begin position="871"/>
        <end position="962"/>
    </location>
</feature>
<dbReference type="InterPro" id="IPR020846">
    <property type="entry name" value="MFS_dom"/>
</dbReference>
<keyword evidence="3 6" id="KW-1133">Transmembrane helix</keyword>
<feature type="non-terminal residue" evidence="8">
    <location>
        <position position="979"/>
    </location>
</feature>
<dbReference type="InterPro" id="IPR005829">
    <property type="entry name" value="Sugar_transporter_CS"/>
</dbReference>
<feature type="compositionally biased region" description="Polar residues" evidence="5">
    <location>
        <begin position="936"/>
        <end position="949"/>
    </location>
</feature>
<dbReference type="InterPro" id="IPR036259">
    <property type="entry name" value="MFS_trans_sf"/>
</dbReference>
<dbReference type="Proteomes" id="UP000037510">
    <property type="component" value="Unassembled WGS sequence"/>
</dbReference>
<dbReference type="EMBL" id="JTDY01005018">
    <property type="protein sequence ID" value="KOB67470.1"/>
    <property type="molecule type" value="Genomic_DNA"/>
</dbReference>
<comment type="caution">
    <text evidence="8">The sequence shown here is derived from an EMBL/GenBank/DDBJ whole genome shotgun (WGS) entry which is preliminary data.</text>
</comment>
<feature type="transmembrane region" description="Helical" evidence="6">
    <location>
        <begin position="517"/>
        <end position="536"/>
    </location>
</feature>
<proteinExistence type="predicted"/>
<feature type="transmembrane region" description="Helical" evidence="6">
    <location>
        <begin position="431"/>
        <end position="449"/>
    </location>
</feature>
<organism evidence="8 9">
    <name type="scientific">Operophtera brumata</name>
    <name type="common">Winter moth</name>
    <name type="synonym">Phalaena brumata</name>
    <dbReference type="NCBI Taxonomy" id="104452"/>
    <lineage>
        <taxon>Eukaryota</taxon>
        <taxon>Metazoa</taxon>
        <taxon>Ecdysozoa</taxon>
        <taxon>Arthropoda</taxon>
        <taxon>Hexapoda</taxon>
        <taxon>Insecta</taxon>
        <taxon>Pterygota</taxon>
        <taxon>Neoptera</taxon>
        <taxon>Endopterygota</taxon>
        <taxon>Lepidoptera</taxon>
        <taxon>Glossata</taxon>
        <taxon>Ditrysia</taxon>
        <taxon>Geometroidea</taxon>
        <taxon>Geometridae</taxon>
        <taxon>Larentiinae</taxon>
        <taxon>Operophtera</taxon>
    </lineage>
</organism>
<feature type="transmembrane region" description="Helical" evidence="6">
    <location>
        <begin position="665"/>
        <end position="683"/>
    </location>
</feature>
<keyword evidence="9" id="KW-1185">Reference proteome</keyword>
<dbReference type="CDD" id="cd17317">
    <property type="entry name" value="MFS_SLC22"/>
    <property type="match status" value="1"/>
</dbReference>
<dbReference type="GO" id="GO:0016020">
    <property type="term" value="C:membrane"/>
    <property type="evidence" value="ECO:0007669"/>
    <property type="project" value="UniProtKB-SubCell"/>
</dbReference>
<feature type="transmembrane region" description="Helical" evidence="6">
    <location>
        <begin position="455"/>
        <end position="478"/>
    </location>
</feature>
<keyword evidence="2 6" id="KW-0812">Transmembrane</keyword>
<dbReference type="AlphaFoldDB" id="A0A0L7KWH4"/>
<dbReference type="PROSITE" id="PS50850">
    <property type="entry name" value="MFS"/>
    <property type="match status" value="1"/>
</dbReference>
<dbReference type="InterPro" id="IPR005828">
    <property type="entry name" value="MFS_sugar_transport-like"/>
</dbReference>
<evidence type="ECO:0000259" key="7">
    <source>
        <dbReference type="PROSITE" id="PS50850"/>
    </source>
</evidence>
<dbReference type="PROSITE" id="PS00216">
    <property type="entry name" value="SUGAR_TRANSPORT_1"/>
    <property type="match status" value="2"/>
</dbReference>
<feature type="transmembrane region" description="Helical" evidence="6">
    <location>
        <begin position="604"/>
        <end position="625"/>
    </location>
</feature>
<feature type="transmembrane region" description="Helical" evidence="6">
    <location>
        <begin position="490"/>
        <end position="511"/>
    </location>
</feature>
<evidence type="ECO:0000313" key="9">
    <source>
        <dbReference type="Proteomes" id="UP000037510"/>
    </source>
</evidence>
<dbReference type="SUPFAM" id="SSF103473">
    <property type="entry name" value="MFS general substrate transporter"/>
    <property type="match status" value="1"/>
</dbReference>
<feature type="transmembrane region" description="Helical" evidence="6">
    <location>
        <begin position="637"/>
        <end position="658"/>
    </location>
</feature>
<dbReference type="STRING" id="104452.A0A0L7KWH4"/>
<comment type="subcellular location">
    <subcellularLocation>
        <location evidence="1">Membrane</location>
        <topology evidence="1">Multi-pass membrane protein</topology>
    </subcellularLocation>
</comment>
<evidence type="ECO:0000256" key="5">
    <source>
        <dbReference type="SAM" id="MobiDB-lite"/>
    </source>
</evidence>
<sequence>MEIEDSDYNAYETYRKPRKITKVKSSPLEVAEALHNNKKYWDSIFLKIDTSTSDILEESKKLFEVLPNDLYEKVCETLEIPKISHAIEKTPKIEGIVPRRSIKEPMLSFRKSLYIDRELDSDTDVEVCPSDDECQTTNIHKEFLRKPVREQVTLLGGDHQSQLFTPKAVKELFQIEFDTHVSRSLRVITKELPAIEEKVANVTGNPEENPDNTQAFGRCLPLHDQYRAPRNTTRKLWRSARHVPKDLVTLKTARKMDNKKCVSESDMDFETVLHKELGAFGKFQVYNIALLALPAIFCACMAGDYIFTAAGLPHRCLVPECDSEPPQFAPGWIQNAIPAASSGFDNCQRYAYRSDIPETSPNETCPAVIFDTSTTVPCDQYVYERTNTVVYDFNLECREWLRTLPGTLNSLGGMVALVLAGFISDRFGRRASVVIFSFNIALVGLVRAFSVNYAMYVALQFLHTAIGGGAFSAAYILAAEIVGPKYRVRTSATMSTSFAFGQVLLGAMAYAITEWRYLTMVLYIPVFLLLSYYWLLTESPRWLISKNKQEKAKASLQNAARLNGKRISEESMAFLITAIGDEPKAIQETNQENLFVRVIHSPVMLRRCCTTPILWITTVFIYYGLSINSVNLTGNMHVNYIATAAIEIPGYWTAVLILDRIGRRITLFLGFIVCALCCTAFAFTPDNYYGLSLFLYLTGKFCIGAVMTSLYLYTAELYPTRYRHSFLAFSSMLGRIGSVIAPLTPPLMVYWSGIPSIMFAGMAFISSFLVLSQPETKGLKVPDTIEDAERLGPLRKSWDKHRNLRVITPSRYEQNEASVKAHWRKVTRDLELSYKDDQFWESQSETVRTLVGPAIFQRIAKIFSLPTDAKQYEPQEDLTSPMSLGEEEQVEEEESENWSVSSKVESLDRKKSSKFKSADRMKSMSAAKSLSKSLSQFMSKTTMRSYSSKRSFRSDEFSTEESAYTDDDLQVYAYSVKPK</sequence>
<dbReference type="GO" id="GO:0022857">
    <property type="term" value="F:transmembrane transporter activity"/>
    <property type="evidence" value="ECO:0007669"/>
    <property type="project" value="InterPro"/>
</dbReference>
<feature type="transmembrane region" description="Helical" evidence="6">
    <location>
        <begin position="689"/>
        <end position="713"/>
    </location>
</feature>
<feature type="compositionally biased region" description="Basic and acidic residues" evidence="5">
    <location>
        <begin position="905"/>
        <end position="922"/>
    </location>
</feature>
<evidence type="ECO:0000313" key="8">
    <source>
        <dbReference type="EMBL" id="KOB67470.1"/>
    </source>
</evidence>
<reference evidence="8 9" key="1">
    <citation type="journal article" date="2015" name="Genome Biol. Evol.">
        <title>The genome of winter moth (Operophtera brumata) provides a genomic perspective on sexual dimorphism and phenology.</title>
        <authorList>
            <person name="Derks M.F."/>
            <person name="Smit S."/>
            <person name="Salis L."/>
            <person name="Schijlen E."/>
            <person name="Bossers A."/>
            <person name="Mateman C."/>
            <person name="Pijl A.S."/>
            <person name="de Ridder D."/>
            <person name="Groenen M.A."/>
            <person name="Visser M.E."/>
            <person name="Megens H.J."/>
        </authorList>
    </citation>
    <scope>NUCLEOTIDE SEQUENCE [LARGE SCALE GENOMIC DNA]</scope>
    <source>
        <strain evidence="8">WM2013NL</strain>
        <tissue evidence="8">Head and thorax</tissue>
    </source>
</reference>